<protein>
    <submittedName>
        <fullName evidence="1">Uncharacterized protein</fullName>
    </submittedName>
</protein>
<dbReference type="EMBL" id="KQ435743">
    <property type="protein sequence ID" value="KOX76637.1"/>
    <property type="molecule type" value="Genomic_DNA"/>
</dbReference>
<dbReference type="AlphaFoldDB" id="A0A0M9A3S8"/>
<dbReference type="Proteomes" id="UP000053105">
    <property type="component" value="Unassembled WGS sequence"/>
</dbReference>
<accession>A0A0M9A3S8</accession>
<keyword evidence="2" id="KW-1185">Reference proteome</keyword>
<name>A0A0M9A3S8_9HYME</name>
<gene>
    <name evidence="1" type="ORF">WN51_11865</name>
</gene>
<reference evidence="1 2" key="1">
    <citation type="submission" date="2015-07" db="EMBL/GenBank/DDBJ databases">
        <title>The genome of Melipona quadrifasciata.</title>
        <authorList>
            <person name="Pan H."/>
            <person name="Kapheim K."/>
        </authorList>
    </citation>
    <scope>NUCLEOTIDE SEQUENCE [LARGE SCALE GENOMIC DNA]</scope>
    <source>
        <strain evidence="1">0111107301</strain>
        <tissue evidence="1">Whole body</tissue>
    </source>
</reference>
<evidence type="ECO:0000313" key="2">
    <source>
        <dbReference type="Proteomes" id="UP000053105"/>
    </source>
</evidence>
<evidence type="ECO:0000313" key="1">
    <source>
        <dbReference type="EMBL" id="KOX76637.1"/>
    </source>
</evidence>
<proteinExistence type="predicted"/>
<organism evidence="1 2">
    <name type="scientific">Melipona quadrifasciata</name>
    <dbReference type="NCBI Taxonomy" id="166423"/>
    <lineage>
        <taxon>Eukaryota</taxon>
        <taxon>Metazoa</taxon>
        <taxon>Ecdysozoa</taxon>
        <taxon>Arthropoda</taxon>
        <taxon>Hexapoda</taxon>
        <taxon>Insecta</taxon>
        <taxon>Pterygota</taxon>
        <taxon>Neoptera</taxon>
        <taxon>Endopterygota</taxon>
        <taxon>Hymenoptera</taxon>
        <taxon>Apocrita</taxon>
        <taxon>Aculeata</taxon>
        <taxon>Apoidea</taxon>
        <taxon>Anthophila</taxon>
        <taxon>Apidae</taxon>
        <taxon>Melipona</taxon>
    </lineage>
</organism>
<sequence length="183" mass="21347">MAIIRRRHLKSFNREILTGSTMWDIECMPKCTSELKTVRDLTVLLSLPGIADDLETRVRFNKRDSENRSTILGSNVYTLDGNKFCLYHYEIRDVSIGDMIGARQRTKARNKSYNSFCILTNCLDSRMIHGEYTVIQHLYLIASRVAKSLTSFNNRFLCTLRVLKFSRRQGMTWQLNRNSICYT</sequence>